<organism evidence="1 2">
    <name type="scientific">Pseudopedobacter saltans</name>
    <dbReference type="NCBI Taxonomy" id="151895"/>
    <lineage>
        <taxon>Bacteria</taxon>
        <taxon>Pseudomonadati</taxon>
        <taxon>Bacteroidota</taxon>
        <taxon>Sphingobacteriia</taxon>
        <taxon>Sphingobacteriales</taxon>
        <taxon>Sphingobacteriaceae</taxon>
        <taxon>Pseudopedobacter</taxon>
    </lineage>
</organism>
<evidence type="ECO:0000313" key="2">
    <source>
        <dbReference type="Proteomes" id="UP000249645"/>
    </source>
</evidence>
<dbReference type="Proteomes" id="UP000249645">
    <property type="component" value="Unassembled WGS sequence"/>
</dbReference>
<gene>
    <name evidence="1" type="ORF">DI598_12635</name>
</gene>
<accession>A0A2W5EWS5</accession>
<name>A0A2W5EWS5_9SPHI</name>
<reference evidence="1 2" key="1">
    <citation type="submission" date="2017-11" db="EMBL/GenBank/DDBJ databases">
        <title>Infants hospitalized years apart are colonized by the same room-sourced microbial strains.</title>
        <authorList>
            <person name="Brooks B."/>
            <person name="Olm M.R."/>
            <person name="Firek B.A."/>
            <person name="Baker R."/>
            <person name="Thomas B.C."/>
            <person name="Morowitz M.J."/>
            <person name="Banfield J.F."/>
        </authorList>
    </citation>
    <scope>NUCLEOTIDE SEQUENCE [LARGE SCALE GENOMIC DNA]</scope>
    <source>
        <strain evidence="1">S2_009_000_R2_76</strain>
    </source>
</reference>
<dbReference type="AlphaFoldDB" id="A0A2W5EWS5"/>
<comment type="caution">
    <text evidence="1">The sequence shown here is derived from an EMBL/GenBank/DDBJ whole genome shotgun (WGS) entry which is preliminary data.</text>
</comment>
<protein>
    <submittedName>
        <fullName evidence="1">Uncharacterized protein</fullName>
    </submittedName>
</protein>
<evidence type="ECO:0000313" key="1">
    <source>
        <dbReference type="EMBL" id="PZP46027.1"/>
    </source>
</evidence>
<sequence>MKNNTLSQNDIDFLFQFCTKHGVKYYDVQVELVDHLASAIEAEMANKPNLLFEDCLQKEYKSFGKVGFSKLLSERKKA</sequence>
<proteinExistence type="predicted"/>
<dbReference type="EMBL" id="QFOI01000242">
    <property type="protein sequence ID" value="PZP46027.1"/>
    <property type="molecule type" value="Genomic_DNA"/>
</dbReference>